<dbReference type="PANTHER" id="PTHR46366:SF1">
    <property type="entry name" value="PDZ DOMAIN-CONTAINING PROTEIN C1685.05"/>
    <property type="match status" value="1"/>
</dbReference>
<dbReference type="GO" id="GO:0006508">
    <property type="term" value="P:proteolysis"/>
    <property type="evidence" value="ECO:0007669"/>
    <property type="project" value="UniProtKB-KW"/>
</dbReference>
<dbReference type="SUPFAM" id="SSF50494">
    <property type="entry name" value="Trypsin-like serine proteases"/>
    <property type="match status" value="2"/>
</dbReference>
<evidence type="ECO:0000256" key="2">
    <source>
        <dbReference type="ARBA" id="ARBA00004123"/>
    </source>
</evidence>
<evidence type="ECO:0000256" key="3">
    <source>
        <dbReference type="ARBA" id="ARBA00020338"/>
    </source>
</evidence>
<dbReference type="SUPFAM" id="SSF50156">
    <property type="entry name" value="PDZ domain-like"/>
    <property type="match status" value="3"/>
</dbReference>
<comment type="caution">
    <text evidence="7">The sequence shown here is derived from an EMBL/GenBank/DDBJ whole genome shotgun (WGS) entry which is preliminary data.</text>
</comment>
<dbReference type="GO" id="GO:0008233">
    <property type="term" value="F:peptidase activity"/>
    <property type="evidence" value="ECO:0007669"/>
    <property type="project" value="UniProtKB-KW"/>
</dbReference>
<dbReference type="ExpressionAtlas" id="A0A2K3NKU3">
    <property type="expression patterns" value="baseline"/>
</dbReference>
<dbReference type="PROSITE" id="PS50106">
    <property type="entry name" value="PDZ"/>
    <property type="match status" value="1"/>
</dbReference>
<name>A0A2K3NKU3_TRIPR</name>
<reference evidence="7 8" key="2">
    <citation type="journal article" date="2017" name="Front. Plant Sci.">
        <title>Gene Classification and Mining of Molecular Markers Useful in Red Clover (Trifolium pratense) Breeding.</title>
        <authorList>
            <person name="Istvanek J."/>
            <person name="Dluhosova J."/>
            <person name="Dluhos P."/>
            <person name="Patkova L."/>
            <person name="Nedelnik J."/>
            <person name="Repkova J."/>
        </authorList>
    </citation>
    <scope>NUCLEOTIDE SEQUENCE [LARGE SCALE GENOMIC DNA]</scope>
    <source>
        <strain evidence="8">cv. Tatra</strain>
        <tissue evidence="7">Young leaves</tissue>
    </source>
</reference>
<feature type="domain" description="PDZ" evidence="6">
    <location>
        <begin position="294"/>
        <end position="358"/>
    </location>
</feature>
<dbReference type="SMART" id="SM00228">
    <property type="entry name" value="PDZ"/>
    <property type="match status" value="3"/>
</dbReference>
<dbReference type="Proteomes" id="UP000236291">
    <property type="component" value="Unassembled WGS sequence"/>
</dbReference>
<evidence type="ECO:0000313" key="8">
    <source>
        <dbReference type="Proteomes" id="UP000236291"/>
    </source>
</evidence>
<reference evidence="7 8" key="1">
    <citation type="journal article" date="2014" name="Am. J. Bot.">
        <title>Genome assembly and annotation for red clover (Trifolium pratense; Fabaceae).</title>
        <authorList>
            <person name="Istvanek J."/>
            <person name="Jaros M."/>
            <person name="Krenek A."/>
            <person name="Repkova J."/>
        </authorList>
    </citation>
    <scope>NUCLEOTIDE SEQUENCE [LARGE SCALE GENOMIC DNA]</scope>
    <source>
        <strain evidence="8">cv. Tatra</strain>
        <tissue evidence="7">Young leaves</tissue>
    </source>
</reference>
<gene>
    <name evidence="7" type="ORF">L195_g000069</name>
</gene>
<keyword evidence="7" id="KW-0378">Hydrolase</keyword>
<dbReference type="InterPro" id="IPR009003">
    <property type="entry name" value="Peptidase_S1_PA"/>
</dbReference>
<dbReference type="InterPro" id="IPR001478">
    <property type="entry name" value="PDZ"/>
</dbReference>
<organism evidence="7 8">
    <name type="scientific">Trifolium pratense</name>
    <name type="common">Red clover</name>
    <dbReference type="NCBI Taxonomy" id="57577"/>
    <lineage>
        <taxon>Eukaryota</taxon>
        <taxon>Viridiplantae</taxon>
        <taxon>Streptophyta</taxon>
        <taxon>Embryophyta</taxon>
        <taxon>Tracheophyta</taxon>
        <taxon>Spermatophyta</taxon>
        <taxon>Magnoliopsida</taxon>
        <taxon>eudicotyledons</taxon>
        <taxon>Gunneridae</taxon>
        <taxon>Pentapetalae</taxon>
        <taxon>rosids</taxon>
        <taxon>fabids</taxon>
        <taxon>Fabales</taxon>
        <taxon>Fabaceae</taxon>
        <taxon>Papilionoideae</taxon>
        <taxon>50 kb inversion clade</taxon>
        <taxon>NPAAA clade</taxon>
        <taxon>Hologalegina</taxon>
        <taxon>IRL clade</taxon>
        <taxon>Trifolieae</taxon>
        <taxon>Trifolium</taxon>
    </lineage>
</organism>
<evidence type="ECO:0000313" key="7">
    <source>
        <dbReference type="EMBL" id="PNY03662.1"/>
    </source>
</evidence>
<protein>
    <recommendedName>
        <fullName evidence="3">Pro-apoptotic serine protease NMA111</fullName>
    </recommendedName>
    <alternativeName>
        <fullName evidence="4">Pro-apoptotic serine protease nma111</fullName>
    </alternativeName>
</protein>
<dbReference type="PANTHER" id="PTHR46366">
    <property type="entry name" value="PRO-APOPTOTIC SERINE PROTEASE NMA111"/>
    <property type="match status" value="1"/>
</dbReference>
<dbReference type="Gene3D" id="2.30.42.10">
    <property type="match status" value="3"/>
</dbReference>
<comment type="subcellular location">
    <subcellularLocation>
        <location evidence="2">Nucleus</location>
    </subcellularLocation>
</comment>
<proteinExistence type="predicted"/>
<dbReference type="InterPro" id="IPR025926">
    <property type="entry name" value="PDZ-like_dom"/>
</dbReference>
<dbReference type="GO" id="GO:0005634">
    <property type="term" value="C:nucleus"/>
    <property type="evidence" value="ECO:0007669"/>
    <property type="project" value="UniProtKB-SubCell"/>
</dbReference>
<dbReference type="EMBL" id="ASHM01000020">
    <property type="protein sequence ID" value="PNY03662.1"/>
    <property type="molecule type" value="Genomic_DNA"/>
</dbReference>
<dbReference type="InterPro" id="IPR041489">
    <property type="entry name" value="PDZ_6"/>
</dbReference>
<dbReference type="CDD" id="cd06786">
    <property type="entry name" value="cpPDZ1_ScNma111-like"/>
    <property type="match status" value="1"/>
</dbReference>
<evidence type="ECO:0000259" key="6">
    <source>
        <dbReference type="PROSITE" id="PS50106"/>
    </source>
</evidence>
<dbReference type="InterPro" id="IPR036034">
    <property type="entry name" value="PDZ_sf"/>
</dbReference>
<dbReference type="STRING" id="57577.A0A2K3NKU3"/>
<dbReference type="Gene3D" id="2.40.10.10">
    <property type="entry name" value="Trypsin-like serine proteases"/>
    <property type="match status" value="2"/>
</dbReference>
<keyword evidence="5" id="KW-0539">Nucleus</keyword>
<accession>A0A2K3NKU3</accession>
<evidence type="ECO:0000256" key="4">
    <source>
        <dbReference type="ARBA" id="ARBA00021524"/>
    </source>
</evidence>
<dbReference type="AlphaFoldDB" id="A0A2K3NKU3"/>
<evidence type="ECO:0000256" key="1">
    <source>
        <dbReference type="ARBA" id="ARBA00002558"/>
    </source>
</evidence>
<dbReference type="Pfam" id="PF17820">
    <property type="entry name" value="PDZ_6"/>
    <property type="match status" value="1"/>
</dbReference>
<evidence type="ECO:0000256" key="5">
    <source>
        <dbReference type="ARBA" id="ARBA00023242"/>
    </source>
</evidence>
<comment type="function">
    <text evidence="1">Nuclear serine protease which mediates apoptosis.</text>
</comment>
<sequence length="1277" mass="141085">MEDPSERLGSEELDTSITVKTDDLSMEIDPPFQENAVTAEDWRKSLRKVVPAVVVLRITATRAFDTESASASSATGFVVDKRRGIILTNRHVVKPGPVVAEAMFLNREEVPVHPIYRDPVHDFGFFQYDPSAIQFLNYEEIPLAPEGACVGLEIRVVGNDSGEKVSILAGTLARLDRDAPHYKKDGYNDFNTFYMQAASGTKGGSSGSPVIDWQGRAVGLNAGSKTTSASAFFLPLERVVRALRFLQKGSETYVDKWMPVSIPRGTLQSFVIIMPKRFEGGSGDFIPPLDVSQVTFLHKGFDETRRLGLRTETEQIVRNASPASETGMLVVESVVPGGPGYKNLEPGDVLVRVNGEVITQFLKLETILDDSVNSSIELQIERGGASKSLTLSVQDLHSITPNYFLEVSGAVIQPLSYQQARNFRFNCGLVYVTEPGYMLFKAGVPRHAIIKKFAGEEISCLEELISVLSNLSRGARVPLEYISYVDRHRRKATLLYAVNAHSARCIVSFAAIMRLYRIHIGSILSFCFASISPSVHEGSVLVTVDRHEWYAPPQIYTRDDSTGLWIAKPAFQPDSPFLSSGNLAGRPSSLTGEHADGGDVCEGNHQELVDGVTSMETNSEDPSVCASHDNGSDGIIKKRRVDDLSTDGSVADISLNEPEETKLEISSAIQDDGLMDYQGATAATANASVTERVIESTLVMFEVHVPPSCMLDGVHSQHFFGTGVIIYHSQDMGLVAVDKNTVAVSSSDVLLSFAAFPVEIPGEVVFLHPVHNYALISYDPSALGPVGASVVRAAELLPDPALRRGDSVYLVGLSRSLQATSRKSVVTNPSAALNIGSADSPRYRATNMEVIELDTDFGSSFSGVLTDEQGRVQALWGSFSTQLKFSGSTSEDHQFVRGIPIYAISQVLDKIISGVNGPPLLINGVKRHMPLLRILEVELYPTLLSKARSFGLSDAWIQVWWIFLYDRILDPDRMGYERLVGCTVFNFLNQRDQEIVVLREEVPKENEQQLGRLGISKEGEPENRSKDEVTKRWNSYRVIDTVTEQNYYTGNRDCKVTAFVKKDPIRRQVLRVKGCLAGSKAENLLEQGDMVLAINKEPVTCFRDIENACQALDQSNTNDGKLQMTIFRQGREVELLVGTDVRDGNGTTRTINWCGCIVQDPHSAVRALGFLPEEGHGVYVARWCHGSPVHRYGLYALQWIVEINGKPTPDLDSFVNVTKELEHGEFVRVRTIHLNGKPRVLTLKQDLHYWPTWQLRFSPDTAIWHRNVIKALDRSTV</sequence>
<dbReference type="CDD" id="cd06787">
    <property type="entry name" value="cpPDZ_AthDEGP7-like"/>
    <property type="match status" value="1"/>
</dbReference>
<dbReference type="Pfam" id="PF13365">
    <property type="entry name" value="Trypsin_2"/>
    <property type="match status" value="1"/>
</dbReference>
<keyword evidence="7" id="KW-0645">Protease</keyword>
<dbReference type="InterPro" id="IPR043504">
    <property type="entry name" value="Peptidase_S1_PA_chymotrypsin"/>
</dbReference>
<dbReference type="Pfam" id="PF12812">
    <property type="entry name" value="PDZ_1"/>
    <property type="match status" value="2"/>
</dbReference>